<evidence type="ECO:0000256" key="7">
    <source>
        <dbReference type="HAMAP-Rule" id="MF_01008"/>
    </source>
</evidence>
<comment type="similarity">
    <text evidence="7">Belongs to the MraZ family.</text>
</comment>
<evidence type="ECO:0000313" key="10">
    <source>
        <dbReference type="Proteomes" id="UP000469325"/>
    </source>
</evidence>
<sequence>MYLTGTFQHNLDAKSRLTLPASFRKQVGDTVCLVPLDDAIYGFTPESHKAWVSSFFPQGLNPRNRRDVQLHSLLMRRTVTVEVDSAGRIALGKVSAEALQKLGIEREVTVIGNDDHFEIWSAAAFKAMDEQIESLDDLMFDD</sequence>
<keyword evidence="10" id="KW-1185">Reference proteome</keyword>
<evidence type="ECO:0000313" key="9">
    <source>
        <dbReference type="EMBL" id="MST73087.1"/>
    </source>
</evidence>
<dbReference type="InterPro" id="IPR007159">
    <property type="entry name" value="SpoVT-AbrB_dom"/>
</dbReference>
<dbReference type="GO" id="GO:0009295">
    <property type="term" value="C:nucleoid"/>
    <property type="evidence" value="ECO:0007669"/>
    <property type="project" value="UniProtKB-SubCell"/>
</dbReference>
<reference evidence="9 10" key="1">
    <citation type="submission" date="2019-08" db="EMBL/GenBank/DDBJ databases">
        <title>In-depth cultivation of the pig gut microbiome towards novel bacterial diversity and tailored functional studies.</title>
        <authorList>
            <person name="Wylensek D."/>
            <person name="Hitch T.C.A."/>
            <person name="Clavel T."/>
        </authorList>
    </citation>
    <scope>NUCLEOTIDE SEQUENCE [LARGE SCALE GENOMIC DNA]</scope>
    <source>
        <strain evidence="9 10">CA-Schmier-601-WT-1</strain>
    </source>
</reference>
<evidence type="ECO:0000256" key="6">
    <source>
        <dbReference type="ARBA" id="ARBA00023163"/>
    </source>
</evidence>
<dbReference type="GO" id="GO:2000143">
    <property type="term" value="P:negative regulation of DNA-templated transcription initiation"/>
    <property type="evidence" value="ECO:0007669"/>
    <property type="project" value="TreeGrafter"/>
</dbReference>
<dbReference type="Gene3D" id="3.40.1550.20">
    <property type="entry name" value="Transcriptional regulator MraZ domain"/>
    <property type="match status" value="1"/>
</dbReference>
<dbReference type="InterPro" id="IPR038619">
    <property type="entry name" value="MraZ_sf"/>
</dbReference>
<dbReference type="InterPro" id="IPR035644">
    <property type="entry name" value="MraZ_C"/>
</dbReference>
<dbReference type="PANTHER" id="PTHR34701:SF1">
    <property type="entry name" value="TRANSCRIPTIONAL REGULATOR MRAZ"/>
    <property type="match status" value="1"/>
</dbReference>
<dbReference type="GO" id="GO:0000976">
    <property type="term" value="F:transcription cis-regulatory region binding"/>
    <property type="evidence" value="ECO:0007669"/>
    <property type="project" value="TreeGrafter"/>
</dbReference>
<keyword evidence="5 7" id="KW-0238">DNA-binding</keyword>
<gene>
    <name evidence="7" type="primary">mraZ</name>
    <name evidence="9" type="ORF">FYJ68_08185</name>
</gene>
<evidence type="ECO:0000259" key="8">
    <source>
        <dbReference type="PROSITE" id="PS51740"/>
    </source>
</evidence>
<dbReference type="Pfam" id="PF02381">
    <property type="entry name" value="MraZ"/>
    <property type="match status" value="2"/>
</dbReference>
<evidence type="ECO:0000256" key="5">
    <source>
        <dbReference type="ARBA" id="ARBA00023125"/>
    </source>
</evidence>
<dbReference type="PANTHER" id="PTHR34701">
    <property type="entry name" value="TRANSCRIPTIONAL REGULATOR MRAZ"/>
    <property type="match status" value="1"/>
</dbReference>
<dbReference type="SUPFAM" id="SSF89447">
    <property type="entry name" value="AbrB/MazE/MraZ-like"/>
    <property type="match status" value="1"/>
</dbReference>
<keyword evidence="4 7" id="KW-0805">Transcription regulation</keyword>
<dbReference type="InterPro" id="IPR003444">
    <property type="entry name" value="MraZ"/>
</dbReference>
<keyword evidence="3" id="KW-0677">Repeat</keyword>
<evidence type="ECO:0000256" key="3">
    <source>
        <dbReference type="ARBA" id="ARBA00022737"/>
    </source>
</evidence>
<dbReference type="CDD" id="cd16320">
    <property type="entry name" value="MraZ_N"/>
    <property type="match status" value="1"/>
</dbReference>
<dbReference type="InterPro" id="IPR037914">
    <property type="entry name" value="SpoVT-AbrB_sf"/>
</dbReference>
<dbReference type="GO" id="GO:0005737">
    <property type="term" value="C:cytoplasm"/>
    <property type="evidence" value="ECO:0007669"/>
    <property type="project" value="UniProtKB-UniRule"/>
</dbReference>
<dbReference type="GO" id="GO:0003700">
    <property type="term" value="F:DNA-binding transcription factor activity"/>
    <property type="evidence" value="ECO:0007669"/>
    <property type="project" value="UniProtKB-UniRule"/>
</dbReference>
<organism evidence="9 10">
    <name type="scientific">Olsenella porci</name>
    <dbReference type="NCBI Taxonomy" id="2652279"/>
    <lineage>
        <taxon>Bacteria</taxon>
        <taxon>Bacillati</taxon>
        <taxon>Actinomycetota</taxon>
        <taxon>Coriobacteriia</taxon>
        <taxon>Coriobacteriales</taxon>
        <taxon>Atopobiaceae</taxon>
        <taxon>Olsenella</taxon>
    </lineage>
</organism>
<dbReference type="EMBL" id="VUNC01000006">
    <property type="protein sequence ID" value="MST73087.1"/>
    <property type="molecule type" value="Genomic_DNA"/>
</dbReference>
<dbReference type="CDD" id="cd16321">
    <property type="entry name" value="MraZ_C"/>
    <property type="match status" value="1"/>
</dbReference>
<proteinExistence type="inferred from homology"/>
<feature type="domain" description="SpoVT-AbrB" evidence="8">
    <location>
        <begin position="78"/>
        <end position="124"/>
    </location>
</feature>
<dbReference type="RefSeq" id="WP_154435725.1">
    <property type="nucleotide sequence ID" value="NZ_VUNC01000006.1"/>
</dbReference>
<dbReference type="InterPro" id="IPR020603">
    <property type="entry name" value="MraZ_dom"/>
</dbReference>
<comment type="subunit">
    <text evidence="7">Forms oligomers.</text>
</comment>
<name>A0A6N7XCM2_9ACTN</name>
<dbReference type="InterPro" id="IPR035642">
    <property type="entry name" value="MraZ_N"/>
</dbReference>
<protein>
    <recommendedName>
        <fullName evidence="1 7">Transcriptional regulator MraZ</fullName>
    </recommendedName>
</protein>
<feature type="domain" description="SpoVT-AbrB" evidence="8">
    <location>
        <begin position="6"/>
        <end position="47"/>
    </location>
</feature>
<evidence type="ECO:0000256" key="4">
    <source>
        <dbReference type="ARBA" id="ARBA00023015"/>
    </source>
</evidence>
<evidence type="ECO:0000256" key="1">
    <source>
        <dbReference type="ARBA" id="ARBA00013860"/>
    </source>
</evidence>
<dbReference type="HAMAP" id="MF_01008">
    <property type="entry name" value="MraZ"/>
    <property type="match status" value="1"/>
</dbReference>
<dbReference type="Proteomes" id="UP000469325">
    <property type="component" value="Unassembled WGS sequence"/>
</dbReference>
<dbReference type="AlphaFoldDB" id="A0A6N7XCM2"/>
<keyword evidence="2 7" id="KW-0963">Cytoplasm</keyword>
<accession>A0A6N7XCM2</accession>
<keyword evidence="6 7" id="KW-0804">Transcription</keyword>
<dbReference type="PROSITE" id="PS51740">
    <property type="entry name" value="SPOVT_ABRB"/>
    <property type="match status" value="2"/>
</dbReference>
<comment type="subcellular location">
    <subcellularLocation>
        <location evidence="7">Cytoplasm</location>
        <location evidence="7">Nucleoid</location>
    </subcellularLocation>
</comment>
<comment type="caution">
    <text evidence="9">The sequence shown here is derived from an EMBL/GenBank/DDBJ whole genome shotgun (WGS) entry which is preliminary data.</text>
</comment>
<evidence type="ECO:0000256" key="2">
    <source>
        <dbReference type="ARBA" id="ARBA00022490"/>
    </source>
</evidence>